<reference evidence="1" key="1">
    <citation type="submission" date="2021-08" db="EMBL/GenBank/DDBJ databases">
        <title>The first chromosome-level gecko genome reveals the dynamic sex chromosomes of Neotropical dwarf geckos (Sphaerodactylidae: Sphaerodactylus).</title>
        <authorList>
            <person name="Pinto B.J."/>
            <person name="Keating S.E."/>
            <person name="Gamble T."/>
        </authorList>
    </citation>
    <scope>NUCLEOTIDE SEQUENCE</scope>
    <source>
        <strain evidence="1">TG3544</strain>
    </source>
</reference>
<dbReference type="Proteomes" id="UP000827872">
    <property type="component" value="Linkage Group LG05"/>
</dbReference>
<sequence>MEFSEPCFSSSDFLFIRGLWRDPTNQRTNQGFPNKGRWPQHPCKLQHPVEPPGRLISAAMSEIRPRTLPAIRPALAEPGKLRLTLVQGQANPQLVPSSAVIPESQKAAAGLGPGNKP</sequence>
<protein>
    <submittedName>
        <fullName evidence="1">Uncharacterized protein</fullName>
    </submittedName>
</protein>
<name>A0ACB8F4E9_9SAUR</name>
<comment type="caution">
    <text evidence="1">The sequence shown here is derived from an EMBL/GenBank/DDBJ whole genome shotgun (WGS) entry which is preliminary data.</text>
</comment>
<evidence type="ECO:0000313" key="2">
    <source>
        <dbReference type="Proteomes" id="UP000827872"/>
    </source>
</evidence>
<proteinExistence type="predicted"/>
<organism evidence="1 2">
    <name type="scientific">Sphaerodactylus townsendi</name>
    <dbReference type="NCBI Taxonomy" id="933632"/>
    <lineage>
        <taxon>Eukaryota</taxon>
        <taxon>Metazoa</taxon>
        <taxon>Chordata</taxon>
        <taxon>Craniata</taxon>
        <taxon>Vertebrata</taxon>
        <taxon>Euteleostomi</taxon>
        <taxon>Lepidosauria</taxon>
        <taxon>Squamata</taxon>
        <taxon>Bifurcata</taxon>
        <taxon>Gekkota</taxon>
        <taxon>Sphaerodactylidae</taxon>
        <taxon>Sphaerodactylus</taxon>
    </lineage>
</organism>
<accession>A0ACB8F4E9</accession>
<dbReference type="EMBL" id="CM037618">
    <property type="protein sequence ID" value="KAH7999764.1"/>
    <property type="molecule type" value="Genomic_DNA"/>
</dbReference>
<keyword evidence="2" id="KW-1185">Reference proteome</keyword>
<gene>
    <name evidence="1" type="ORF">K3G42_018613</name>
</gene>
<evidence type="ECO:0000313" key="1">
    <source>
        <dbReference type="EMBL" id="KAH7999764.1"/>
    </source>
</evidence>